<dbReference type="GO" id="GO:0005549">
    <property type="term" value="F:odorant binding"/>
    <property type="evidence" value="ECO:0007669"/>
    <property type="project" value="InterPro"/>
</dbReference>
<dbReference type="PANTHER" id="PTHR21137">
    <property type="entry name" value="ODORANT RECEPTOR"/>
    <property type="match status" value="1"/>
</dbReference>
<evidence type="ECO:0000256" key="4">
    <source>
        <dbReference type="ARBA" id="ARBA00022692"/>
    </source>
</evidence>
<dbReference type="PANTHER" id="PTHR21137:SF35">
    <property type="entry name" value="ODORANT RECEPTOR 19A-RELATED"/>
    <property type="match status" value="1"/>
</dbReference>
<comment type="caution">
    <text evidence="10">Lacks conserved residue(s) required for the propagation of feature annotation.</text>
</comment>
<evidence type="ECO:0000256" key="5">
    <source>
        <dbReference type="ARBA" id="ARBA00022725"/>
    </source>
</evidence>
<keyword evidence="5 10" id="KW-0552">Olfaction</keyword>
<feature type="transmembrane region" description="Helical" evidence="10">
    <location>
        <begin position="54"/>
        <end position="72"/>
    </location>
</feature>
<reference evidence="11" key="1">
    <citation type="submission" date="2019-11" db="EMBL/GenBank/DDBJ databases">
        <authorList>
            <person name="Wang G."/>
            <person name="Liu Y."/>
            <person name="Zhang S."/>
        </authorList>
    </citation>
    <scope>NUCLEOTIDE SEQUENCE</scope>
</reference>
<keyword evidence="9 10" id="KW-0807">Transducer</keyword>
<dbReference type="GO" id="GO:0007165">
    <property type="term" value="P:signal transduction"/>
    <property type="evidence" value="ECO:0007669"/>
    <property type="project" value="UniProtKB-KW"/>
</dbReference>
<evidence type="ECO:0000256" key="9">
    <source>
        <dbReference type="ARBA" id="ARBA00023224"/>
    </source>
</evidence>
<evidence type="ECO:0000256" key="3">
    <source>
        <dbReference type="ARBA" id="ARBA00022606"/>
    </source>
</evidence>
<keyword evidence="3 10" id="KW-0716">Sensory transduction</keyword>
<accession>A0A7T7FRL3</accession>
<keyword evidence="6 10" id="KW-1133">Transmembrane helix</keyword>
<feature type="transmembrane region" description="Helical" evidence="10">
    <location>
        <begin position="205"/>
        <end position="233"/>
    </location>
</feature>
<evidence type="ECO:0000256" key="8">
    <source>
        <dbReference type="ARBA" id="ARBA00023170"/>
    </source>
</evidence>
<feature type="transmembrane region" description="Helical" evidence="10">
    <location>
        <begin position="146"/>
        <end position="163"/>
    </location>
</feature>
<feature type="transmembrane region" description="Helical" evidence="10">
    <location>
        <begin position="302"/>
        <end position="323"/>
    </location>
</feature>
<name>A0A7T7FRL3_APOLU</name>
<evidence type="ECO:0000256" key="7">
    <source>
        <dbReference type="ARBA" id="ARBA00023136"/>
    </source>
</evidence>
<keyword evidence="7 10" id="KW-0472">Membrane</keyword>
<sequence length="437" mass="50558">MIPFVFKRDDSVDHEVVKGYQSTYNYIMRFCGLYPDFRGFWYYISGAHLNTVHLAYIWFLAAYMISTYYAFAYRDMDLLSYELCYGLVTLIWFTVTHYTIYKRDQLDSLFRKVGRGFFTYEKPIDSEEEAIIDECNTNCRKTFQKTLALTTILAFWTCIIPPLPKAVMGDYSSIVEGGVPVNKHLALPTWNPYPTDTHLTYWTMWMYQALAGCTEAYIIGATCILYCNFCTIINRELKLLRFSLGNIKNRAIHAFKMRGYSLQLGQKYENSQLYQVCLVHCIDESIKHHIELKQFHGAIQNLLGFPIFAIFSGSALTISSPMFMFLQMIGEHEESSFTLVMNIFQYTIIIFGFTYFLANYCLFGQSITDESALLHFAFYDTPWPEAGLNFRRKVLMGMIHSRKPFVLTAHGLASASSETLVDMLKTVYSYFNLLAAT</sequence>
<evidence type="ECO:0000256" key="6">
    <source>
        <dbReference type="ARBA" id="ARBA00022989"/>
    </source>
</evidence>
<dbReference type="GO" id="GO:0005886">
    <property type="term" value="C:plasma membrane"/>
    <property type="evidence" value="ECO:0007669"/>
    <property type="project" value="UniProtKB-SubCell"/>
</dbReference>
<proteinExistence type="evidence at transcript level"/>
<comment type="subcellular location">
    <subcellularLocation>
        <location evidence="1 10">Cell membrane</location>
        <topology evidence="1 10">Multi-pass membrane protein</topology>
    </subcellularLocation>
</comment>
<feature type="transmembrane region" description="Helical" evidence="10">
    <location>
        <begin position="343"/>
        <end position="363"/>
    </location>
</feature>
<dbReference type="AlphaFoldDB" id="A0A7T7FRL3"/>
<evidence type="ECO:0000256" key="1">
    <source>
        <dbReference type="ARBA" id="ARBA00004651"/>
    </source>
</evidence>
<dbReference type="InterPro" id="IPR004117">
    <property type="entry name" value="7tm6_olfct_rcpt"/>
</dbReference>
<dbReference type="Pfam" id="PF02949">
    <property type="entry name" value="7tm_6"/>
    <property type="match status" value="1"/>
</dbReference>
<dbReference type="EMBL" id="MN657163">
    <property type="protein sequence ID" value="QQL94657.1"/>
    <property type="molecule type" value="mRNA"/>
</dbReference>
<keyword evidence="2" id="KW-1003">Cell membrane</keyword>
<protein>
    <recommendedName>
        <fullName evidence="10">Odorant receptor</fullName>
    </recommendedName>
</protein>
<dbReference type="GO" id="GO:0004984">
    <property type="term" value="F:olfactory receptor activity"/>
    <property type="evidence" value="ECO:0007669"/>
    <property type="project" value="InterPro"/>
</dbReference>
<evidence type="ECO:0000256" key="2">
    <source>
        <dbReference type="ARBA" id="ARBA00022475"/>
    </source>
</evidence>
<comment type="similarity">
    <text evidence="10">Belongs to the insect chemoreceptor superfamily. Heteromeric odorant receptor channel (TC 1.A.69) family.</text>
</comment>
<evidence type="ECO:0000313" key="11">
    <source>
        <dbReference type="EMBL" id="QQL94657.1"/>
    </source>
</evidence>
<keyword evidence="4 10" id="KW-0812">Transmembrane</keyword>
<organism evidence="11">
    <name type="scientific">Apolygus lucorum</name>
    <name type="common">Small green plant bug</name>
    <name type="synonym">Lygocoris lucorum</name>
    <dbReference type="NCBI Taxonomy" id="248454"/>
    <lineage>
        <taxon>Eukaryota</taxon>
        <taxon>Metazoa</taxon>
        <taxon>Ecdysozoa</taxon>
        <taxon>Arthropoda</taxon>
        <taxon>Hexapoda</taxon>
        <taxon>Insecta</taxon>
        <taxon>Pterygota</taxon>
        <taxon>Neoptera</taxon>
        <taxon>Paraneoptera</taxon>
        <taxon>Hemiptera</taxon>
        <taxon>Heteroptera</taxon>
        <taxon>Panheteroptera</taxon>
        <taxon>Cimicomorpha</taxon>
        <taxon>Miridae</taxon>
        <taxon>Mirini</taxon>
        <taxon>Apolygus</taxon>
    </lineage>
</organism>
<evidence type="ECO:0000256" key="10">
    <source>
        <dbReference type="RuleBase" id="RU351113"/>
    </source>
</evidence>
<keyword evidence="8 10" id="KW-0675">Receptor</keyword>
<feature type="transmembrane region" description="Helical" evidence="10">
    <location>
        <begin position="78"/>
        <end position="101"/>
    </location>
</feature>